<dbReference type="RefSeq" id="XP_004261072.1">
    <property type="nucleotide sequence ID" value="XM_004261024.1"/>
</dbReference>
<dbReference type="EMBL" id="KB206244">
    <property type="protein sequence ID" value="ELP94301.1"/>
    <property type="molecule type" value="Genomic_DNA"/>
</dbReference>
<dbReference type="VEuPathDB" id="AmoebaDB:EIN_130200"/>
<name>A0A0A1UCZ7_ENTIV</name>
<sequence length="222" mass="26068">MEADTGNTPTLIPEYTRLSTKLSKLDFQICIEPSFLNSKTLKVTYDVIHDYTKGSWIALYDEFELHNERYLKFVTLPGPDGSFYFENLVDGLYELRYFPKNDGKLKNTYAVKVKYTNAIPITFSLDKNILELQVLCPGIDDVFIKVYKKIFKKNVEDWEETTITFPMMDKTSKRIAMNIEGKFVIRSYRKSAYLYYRRGLKFSWDYISQGESAEFCINSHFN</sequence>
<dbReference type="AlphaFoldDB" id="A0A0A1UCZ7"/>
<dbReference type="KEGG" id="eiv:EIN_130200"/>
<evidence type="ECO:0000313" key="2">
    <source>
        <dbReference type="Proteomes" id="UP000014680"/>
    </source>
</evidence>
<reference evidence="1 2" key="1">
    <citation type="submission" date="2012-10" db="EMBL/GenBank/DDBJ databases">
        <authorList>
            <person name="Zafar N."/>
            <person name="Inman J."/>
            <person name="Hall N."/>
            <person name="Lorenzi H."/>
            <person name="Caler E."/>
        </authorList>
    </citation>
    <scope>NUCLEOTIDE SEQUENCE [LARGE SCALE GENOMIC DNA]</scope>
    <source>
        <strain evidence="1 2">IP1</strain>
    </source>
</reference>
<proteinExistence type="predicted"/>
<accession>A0A0A1UCZ7</accession>
<protein>
    <submittedName>
        <fullName evidence="1">Uncharacterized protein</fullName>
    </submittedName>
</protein>
<dbReference type="GeneID" id="14893317"/>
<organism evidence="1 2">
    <name type="scientific">Entamoeba invadens IP1</name>
    <dbReference type="NCBI Taxonomy" id="370355"/>
    <lineage>
        <taxon>Eukaryota</taxon>
        <taxon>Amoebozoa</taxon>
        <taxon>Evosea</taxon>
        <taxon>Archamoebae</taxon>
        <taxon>Mastigamoebida</taxon>
        <taxon>Entamoebidae</taxon>
        <taxon>Entamoeba</taxon>
    </lineage>
</organism>
<keyword evidence="2" id="KW-1185">Reference proteome</keyword>
<evidence type="ECO:0000313" key="1">
    <source>
        <dbReference type="EMBL" id="ELP94301.1"/>
    </source>
</evidence>
<dbReference type="Proteomes" id="UP000014680">
    <property type="component" value="Unassembled WGS sequence"/>
</dbReference>
<gene>
    <name evidence="1" type="ORF">EIN_130200</name>
</gene>